<evidence type="ECO:0000313" key="2">
    <source>
        <dbReference type="Proteomes" id="UP000595917"/>
    </source>
</evidence>
<keyword evidence="2" id="KW-1185">Reference proteome</keyword>
<accession>A0A7T8BA70</accession>
<dbReference type="EMBL" id="CP067089">
    <property type="protein sequence ID" value="QQO09051.1"/>
    <property type="molecule type" value="Genomic_DNA"/>
</dbReference>
<name>A0A7T8BA70_9SPIR</name>
<evidence type="ECO:0000313" key="1">
    <source>
        <dbReference type="EMBL" id="QQO09051.1"/>
    </source>
</evidence>
<reference evidence="1" key="1">
    <citation type="submission" date="2021-01" db="EMBL/GenBank/DDBJ databases">
        <title>Description of Breznakiella homolactica.</title>
        <authorList>
            <person name="Song Y."/>
            <person name="Brune A."/>
        </authorList>
    </citation>
    <scope>NUCLEOTIDE SEQUENCE</scope>
    <source>
        <strain evidence="1">RmG30</strain>
    </source>
</reference>
<sequence length="190" mass="22983">MSRKIVLLLILLIPFFACKNNFERIDCNFTDDIVLSLTTEYDKLEYHIYFTNLVQKYNDFFGIEDDFFNYLVRVIDINESLNEALFFDKYYKLINNIPEELNIIFNEFHSLNNITYKDYTNFTVMVFILFIEEANKNAEYKNRVNEVYDNKKIFENVNLNNINRIKKLFSNDDMKIIENNKINIIENIFF</sequence>
<dbReference type="KEGG" id="bhc:JFL75_19305"/>
<dbReference type="AlphaFoldDB" id="A0A7T8BA70"/>
<proteinExistence type="predicted"/>
<gene>
    <name evidence="1" type="ORF">JFL75_19305</name>
</gene>
<dbReference type="Proteomes" id="UP000595917">
    <property type="component" value="Chromosome"/>
</dbReference>
<protein>
    <submittedName>
        <fullName evidence="1">Uncharacterized protein</fullName>
    </submittedName>
</protein>
<dbReference type="RefSeq" id="WP_215626356.1">
    <property type="nucleotide sequence ID" value="NZ_CP067089.2"/>
</dbReference>
<organism evidence="1 2">
    <name type="scientific">Breznakiella homolactica</name>
    <dbReference type="NCBI Taxonomy" id="2798577"/>
    <lineage>
        <taxon>Bacteria</taxon>
        <taxon>Pseudomonadati</taxon>
        <taxon>Spirochaetota</taxon>
        <taxon>Spirochaetia</taxon>
        <taxon>Spirochaetales</taxon>
        <taxon>Breznakiellaceae</taxon>
        <taxon>Breznakiella</taxon>
    </lineage>
</organism>